<dbReference type="Pfam" id="PF00219">
    <property type="entry name" value="IGFBP"/>
    <property type="match status" value="1"/>
</dbReference>
<keyword evidence="22" id="KW-1185">Reference proteome</keyword>
<dbReference type="GO" id="GO:0051239">
    <property type="term" value="P:regulation of multicellular organismal process"/>
    <property type="evidence" value="ECO:0007669"/>
    <property type="project" value="UniProtKB-ARBA"/>
</dbReference>
<dbReference type="PIRSF" id="PIRSF036495">
    <property type="entry name" value="IGFBP_rP_CNN"/>
    <property type="match status" value="1"/>
</dbReference>
<comment type="caution">
    <text evidence="21">The sequence shown here is derived from an EMBL/GenBank/DDBJ whole genome shotgun (WGS) entry which is preliminary data.</text>
</comment>
<name>A0AAW1ZGK8_CULAL</name>
<dbReference type="Gene3D" id="2.20.100.10">
    <property type="entry name" value="Thrombospondin type-1 (TSP1) repeat"/>
    <property type="match status" value="1"/>
</dbReference>
<sequence>MSNSMLKNTFAIICAQVVVCALVWAQCPSRCSCPAEHPPCAPGVSIILDDCACCVVCARQHGELCSQTSPCETRKGLRCVYGGGAHKRTGVCVAHEGDACLLGGTFYQNGEVFFPSCKYQCICKDGQIGCVPRCKLDVMLPGPDCPFPRSIQVPGECCEKWVCDSHAEISALGGFAMAAYRQEETVGIDQWDSSVNCIEQTTEWSACSKTCGIGMSTRVTNKNQHCEMIKQSRLCMIRPCESLNKQRTTTREDRCLRTRRNTETYFTFKNCTSVQSYKPRFCGLCRDGRCCTPYSTKTAQVEFQCPEGKIIRRPMMFINTCVCHHHCPRDSNINQLSASTGYSGLQL</sequence>
<dbReference type="InterPro" id="IPR006207">
    <property type="entry name" value="Cys_knot_C"/>
</dbReference>
<evidence type="ECO:0000256" key="5">
    <source>
        <dbReference type="ARBA" id="ARBA00022490"/>
    </source>
</evidence>
<dbReference type="SUPFAM" id="SSF82895">
    <property type="entry name" value="TSP-1 type 1 repeat"/>
    <property type="match status" value="1"/>
</dbReference>
<evidence type="ECO:0000256" key="17">
    <source>
        <dbReference type="SAM" id="SignalP"/>
    </source>
</evidence>
<dbReference type="SMART" id="SM00041">
    <property type="entry name" value="CT"/>
    <property type="match status" value="1"/>
</dbReference>
<dbReference type="PROSITE" id="PS01225">
    <property type="entry name" value="CTCK_2"/>
    <property type="match status" value="1"/>
</dbReference>
<evidence type="ECO:0000256" key="2">
    <source>
        <dbReference type="ARBA" id="ARBA00004610"/>
    </source>
</evidence>
<dbReference type="PROSITE" id="PS50092">
    <property type="entry name" value="TSP1"/>
    <property type="match status" value="1"/>
</dbReference>
<feature type="signal peptide" evidence="17">
    <location>
        <begin position="1"/>
        <end position="25"/>
    </location>
</feature>
<dbReference type="GO" id="GO:0007155">
    <property type="term" value="P:cell adhesion"/>
    <property type="evidence" value="ECO:0007669"/>
    <property type="project" value="TreeGrafter"/>
</dbReference>
<evidence type="ECO:0000256" key="3">
    <source>
        <dbReference type="ARBA" id="ARBA00004613"/>
    </source>
</evidence>
<dbReference type="PROSITE" id="PS01185">
    <property type="entry name" value="CTCK_1"/>
    <property type="match status" value="1"/>
</dbReference>
<dbReference type="SMART" id="SM00209">
    <property type="entry name" value="TSP1"/>
    <property type="match status" value="1"/>
</dbReference>
<dbReference type="SMART" id="SM00214">
    <property type="entry name" value="VWC"/>
    <property type="match status" value="1"/>
</dbReference>
<dbReference type="Pfam" id="PF19035">
    <property type="entry name" value="TSP1_CCN"/>
    <property type="match status" value="1"/>
</dbReference>
<gene>
    <name evidence="21" type="ORF">ABG768_008350</name>
</gene>
<dbReference type="GO" id="GO:0005921">
    <property type="term" value="C:gap junction"/>
    <property type="evidence" value="ECO:0007669"/>
    <property type="project" value="UniProtKB-SubCell"/>
</dbReference>
<evidence type="ECO:0000256" key="4">
    <source>
        <dbReference type="ARBA" id="ARBA00008125"/>
    </source>
</evidence>
<dbReference type="SUPFAM" id="SSF57184">
    <property type="entry name" value="Growth factor receptor domain"/>
    <property type="match status" value="1"/>
</dbReference>
<dbReference type="GO" id="GO:0005178">
    <property type="term" value="F:integrin binding"/>
    <property type="evidence" value="ECO:0007669"/>
    <property type="project" value="TreeGrafter"/>
</dbReference>
<dbReference type="PROSITE" id="PS50184">
    <property type="entry name" value="VWFC_2"/>
    <property type="match status" value="1"/>
</dbReference>
<evidence type="ECO:0000259" key="19">
    <source>
        <dbReference type="PROSITE" id="PS50184"/>
    </source>
</evidence>
<dbReference type="GO" id="GO:0008083">
    <property type="term" value="F:growth factor activity"/>
    <property type="evidence" value="ECO:0007669"/>
    <property type="project" value="UniProtKB-KW"/>
</dbReference>
<dbReference type="InterPro" id="IPR000867">
    <property type="entry name" value="IGFBP-like"/>
</dbReference>
<dbReference type="PROSITE" id="PS01208">
    <property type="entry name" value="VWFC_1"/>
    <property type="match status" value="1"/>
</dbReference>
<dbReference type="InterPro" id="IPR009030">
    <property type="entry name" value="Growth_fac_rcpt_cys_sf"/>
</dbReference>
<evidence type="ECO:0000256" key="15">
    <source>
        <dbReference type="ARBA" id="ARBA00077787"/>
    </source>
</evidence>
<dbReference type="Proteomes" id="UP001479290">
    <property type="component" value="Unassembled WGS sequence"/>
</dbReference>
<keyword evidence="12" id="KW-0325">Glycoprotein</keyword>
<evidence type="ECO:0000256" key="9">
    <source>
        <dbReference type="ARBA" id="ARBA00022949"/>
    </source>
</evidence>
<evidence type="ECO:0000256" key="11">
    <source>
        <dbReference type="ARBA" id="ARBA00023157"/>
    </source>
</evidence>
<evidence type="ECO:0000256" key="10">
    <source>
        <dbReference type="ARBA" id="ARBA00023030"/>
    </source>
</evidence>
<dbReference type="GO" id="GO:0045597">
    <property type="term" value="P:positive regulation of cell differentiation"/>
    <property type="evidence" value="ECO:0007669"/>
    <property type="project" value="TreeGrafter"/>
</dbReference>
<evidence type="ECO:0000256" key="16">
    <source>
        <dbReference type="PROSITE-ProRule" id="PRU00039"/>
    </source>
</evidence>
<dbReference type="Pfam" id="PF00093">
    <property type="entry name" value="VWC"/>
    <property type="match status" value="1"/>
</dbReference>
<reference evidence="21 22" key="1">
    <citation type="submission" date="2024-05" db="EMBL/GenBank/DDBJ databases">
        <title>A high-quality chromosomal-level genome assembly of Topmouth culter (Culter alburnus).</title>
        <authorList>
            <person name="Zhao H."/>
        </authorList>
    </citation>
    <scope>NUCLEOTIDE SEQUENCE [LARGE SCALE GENOMIC DNA]</scope>
    <source>
        <strain evidence="21">CATC2023</strain>
        <tissue evidence="21">Muscle</tissue>
    </source>
</reference>
<evidence type="ECO:0000256" key="13">
    <source>
        <dbReference type="ARBA" id="ARBA00039944"/>
    </source>
</evidence>
<protein>
    <recommendedName>
        <fullName evidence="13">CCN family member 3</fullName>
    </recommendedName>
    <alternativeName>
        <fullName evidence="14">Cellular communication network factor 3</fullName>
    </alternativeName>
    <alternativeName>
        <fullName evidence="15">Protein NOV homolog</fullName>
    </alternativeName>
</protein>
<evidence type="ECO:0000259" key="20">
    <source>
        <dbReference type="PROSITE" id="PS51323"/>
    </source>
</evidence>
<dbReference type="AlphaFoldDB" id="A0AAW1ZGK8"/>
<dbReference type="InterPro" id="IPR043973">
    <property type="entry name" value="TSP1_CCN"/>
</dbReference>
<dbReference type="InterPro" id="IPR001007">
    <property type="entry name" value="VWF_dom"/>
</dbReference>
<dbReference type="InterPro" id="IPR000884">
    <property type="entry name" value="TSP1_rpt"/>
</dbReference>
<dbReference type="GO" id="GO:0002062">
    <property type="term" value="P:chondrocyte differentiation"/>
    <property type="evidence" value="ECO:0007669"/>
    <property type="project" value="TreeGrafter"/>
</dbReference>
<dbReference type="InterPro" id="IPR012395">
    <property type="entry name" value="IGFBP_CNN"/>
</dbReference>
<evidence type="ECO:0000313" key="22">
    <source>
        <dbReference type="Proteomes" id="UP001479290"/>
    </source>
</evidence>
<organism evidence="21 22">
    <name type="scientific">Culter alburnus</name>
    <name type="common">Topmouth culter</name>
    <dbReference type="NCBI Taxonomy" id="194366"/>
    <lineage>
        <taxon>Eukaryota</taxon>
        <taxon>Metazoa</taxon>
        <taxon>Chordata</taxon>
        <taxon>Craniata</taxon>
        <taxon>Vertebrata</taxon>
        <taxon>Euteleostomi</taxon>
        <taxon>Actinopterygii</taxon>
        <taxon>Neopterygii</taxon>
        <taxon>Teleostei</taxon>
        <taxon>Ostariophysi</taxon>
        <taxon>Cypriniformes</taxon>
        <taxon>Xenocyprididae</taxon>
        <taxon>Xenocypridinae</taxon>
        <taxon>Culter</taxon>
    </lineage>
</organism>
<dbReference type="SMART" id="SM00121">
    <property type="entry name" value="IB"/>
    <property type="match status" value="1"/>
</dbReference>
<evidence type="ECO:0000256" key="7">
    <source>
        <dbReference type="ARBA" id="ARBA00022729"/>
    </source>
</evidence>
<dbReference type="SUPFAM" id="SSF57603">
    <property type="entry name" value="FnI-like domain"/>
    <property type="match status" value="1"/>
</dbReference>
<feature type="domain" description="CTCK" evidence="18">
    <location>
        <begin position="255"/>
        <end position="328"/>
    </location>
</feature>
<keyword evidence="8" id="KW-0303">Gap junction</keyword>
<evidence type="ECO:0000313" key="21">
    <source>
        <dbReference type="EMBL" id="KAK9960495.1"/>
    </source>
</evidence>
<evidence type="ECO:0000256" key="1">
    <source>
        <dbReference type="ARBA" id="ARBA00004496"/>
    </source>
</evidence>
<accession>A0AAW1ZGK8</accession>
<comment type="caution">
    <text evidence="16">Lacks conserved residue(s) required for the propagation of feature annotation.</text>
</comment>
<evidence type="ECO:0000256" key="6">
    <source>
        <dbReference type="ARBA" id="ARBA00022525"/>
    </source>
</evidence>
<dbReference type="PANTHER" id="PTHR11348">
    <property type="entry name" value="CONNECTIVE TISSUE GROWTH FACTOR-RELATED"/>
    <property type="match status" value="1"/>
</dbReference>
<feature type="domain" description="IGFBP N-terminal" evidence="20">
    <location>
        <begin position="23"/>
        <end position="95"/>
    </location>
</feature>
<keyword evidence="7 17" id="KW-0732">Signal</keyword>
<keyword evidence="9" id="KW-0965">Cell junction</keyword>
<keyword evidence="5" id="KW-0963">Cytoplasm</keyword>
<comment type="subcellular location">
    <subcellularLocation>
        <location evidence="2">Cell junction</location>
        <location evidence="2">Gap junction</location>
    </subcellularLocation>
    <subcellularLocation>
        <location evidence="1">Cytoplasm</location>
    </subcellularLocation>
    <subcellularLocation>
        <location evidence="3">Secreted</location>
    </subcellularLocation>
</comment>
<dbReference type="InterPro" id="IPR036383">
    <property type="entry name" value="TSP1_rpt_sf"/>
</dbReference>
<evidence type="ECO:0000259" key="18">
    <source>
        <dbReference type="PROSITE" id="PS01225"/>
    </source>
</evidence>
<dbReference type="Pfam" id="PF00007">
    <property type="entry name" value="Cys_knot"/>
    <property type="match status" value="1"/>
</dbReference>
<dbReference type="InterPro" id="IPR050941">
    <property type="entry name" value="CCN"/>
</dbReference>
<feature type="chain" id="PRO_5043677034" description="CCN family member 3" evidence="17">
    <location>
        <begin position="26"/>
        <end position="347"/>
    </location>
</feature>
<feature type="domain" description="VWFC" evidence="19">
    <location>
        <begin position="98"/>
        <end position="164"/>
    </location>
</feature>
<dbReference type="InterPro" id="IPR006208">
    <property type="entry name" value="Glyco_hormone_CN"/>
</dbReference>
<dbReference type="GO" id="GO:0031012">
    <property type="term" value="C:extracellular matrix"/>
    <property type="evidence" value="ECO:0007669"/>
    <property type="project" value="TreeGrafter"/>
</dbReference>
<keyword evidence="10" id="KW-0339">Growth factor</keyword>
<dbReference type="GO" id="GO:0008201">
    <property type="term" value="F:heparin binding"/>
    <property type="evidence" value="ECO:0007669"/>
    <property type="project" value="TreeGrafter"/>
</dbReference>
<evidence type="ECO:0000256" key="12">
    <source>
        <dbReference type="ARBA" id="ARBA00023180"/>
    </source>
</evidence>
<dbReference type="PROSITE" id="PS51323">
    <property type="entry name" value="IGFBP_N_2"/>
    <property type="match status" value="1"/>
</dbReference>
<dbReference type="FunFam" id="2.20.100.10:FF:000046">
    <property type="entry name" value="Cellular communication network factor 4"/>
    <property type="match status" value="1"/>
</dbReference>
<proteinExistence type="inferred from homology"/>
<keyword evidence="11" id="KW-1015">Disulfide bond</keyword>
<evidence type="ECO:0000256" key="14">
    <source>
        <dbReference type="ARBA" id="ARBA00042352"/>
    </source>
</evidence>
<dbReference type="GO" id="GO:0005737">
    <property type="term" value="C:cytoplasm"/>
    <property type="evidence" value="ECO:0007669"/>
    <property type="project" value="UniProtKB-SubCell"/>
</dbReference>
<evidence type="ECO:0000256" key="8">
    <source>
        <dbReference type="ARBA" id="ARBA00022868"/>
    </source>
</evidence>
<dbReference type="EMBL" id="JAWDJR010000016">
    <property type="protein sequence ID" value="KAK9960495.1"/>
    <property type="molecule type" value="Genomic_DNA"/>
</dbReference>
<keyword evidence="6" id="KW-0964">Secreted</keyword>
<dbReference type="GO" id="GO:0005615">
    <property type="term" value="C:extracellular space"/>
    <property type="evidence" value="ECO:0007669"/>
    <property type="project" value="TreeGrafter"/>
</dbReference>
<comment type="similarity">
    <text evidence="4">Belongs to the CCN family.</text>
</comment>
<dbReference type="PANTHER" id="PTHR11348:SF8">
    <property type="entry name" value="CCN FAMILY MEMBER 3"/>
    <property type="match status" value="1"/>
</dbReference>